<dbReference type="InterPro" id="IPR013108">
    <property type="entry name" value="Amidohydro_3"/>
</dbReference>
<evidence type="ECO:0000313" key="3">
    <source>
        <dbReference type="Proteomes" id="UP000190080"/>
    </source>
</evidence>
<dbReference type="PANTHER" id="PTHR22642">
    <property type="entry name" value="IMIDAZOLONEPROPIONASE"/>
    <property type="match status" value="1"/>
</dbReference>
<reference evidence="2 3" key="1">
    <citation type="submission" date="2017-03" db="EMBL/GenBank/DDBJ databases">
        <title>Genome sequence of Clostridium oryzae DSM 28571.</title>
        <authorList>
            <person name="Poehlein A."/>
            <person name="Daniel R."/>
        </authorList>
    </citation>
    <scope>NUCLEOTIDE SEQUENCE [LARGE SCALE GENOMIC DNA]</scope>
    <source>
        <strain evidence="2 3">DSM 28571</strain>
    </source>
</reference>
<sequence length="516" mass="57618">MSKADIILKSSNIFTASSDTVISGFVAISGEKIIAVGKPENAHIYEGTDTKIIELGDKVVCPGFVDVHCFFTGYVLGFAGADLSSAKSPEEILALTKNYANKLPANKPILGHGWNSEVIDVKDNSSLNLEFSKRPVILFAKGGETCWMNATAVDTYHFTPDTCYPEAYWRLLEEVLTDEHFIENQFKSYMSMLNSRGITAVKEMGFDDFYSFTDTLEKLEKNKELTLRVSFMSQPVGYGANIAYGKKMKERFKGTFVEFSGFNRMTDGSISCLCGDLKKPYNCAPELLCAQQIDYDMIEKETLEADKENFRFSLHAQGDAAISKVLDIYEKCNRKDGRLVNRHSITDIEFSDPVDLERMGKLGVIAEIYPQIMSITTSKEKIAMIKEKIGMDRGKYYWNRRKMADSGVILSCGTDLPLMFPDIPESIYHACGGFFPEGGEAFNKKNTLTISEILTAWSKGGQYNLYHENILGTLEAGKLADIAVLDGDVFCTDIRNIRKIKVCLTIVDGKIVFNTL</sequence>
<dbReference type="AlphaFoldDB" id="A0A1V4I3J8"/>
<keyword evidence="2" id="KW-0378">Hydrolase</keyword>
<dbReference type="EMBL" id="MZGV01000148">
    <property type="protein sequence ID" value="OPJ54561.1"/>
    <property type="molecule type" value="Genomic_DNA"/>
</dbReference>
<dbReference type="GO" id="GO:0000034">
    <property type="term" value="F:adenine deaminase activity"/>
    <property type="evidence" value="ECO:0007669"/>
    <property type="project" value="UniProtKB-EC"/>
</dbReference>
<dbReference type="Pfam" id="PF07969">
    <property type="entry name" value="Amidohydro_3"/>
    <property type="match status" value="1"/>
</dbReference>
<dbReference type="RefSeq" id="WP_139376134.1">
    <property type="nucleotide sequence ID" value="NZ_MZGV01000148.1"/>
</dbReference>
<feature type="domain" description="Amidohydrolase 3" evidence="1">
    <location>
        <begin position="52"/>
        <end position="513"/>
    </location>
</feature>
<dbReference type="SUPFAM" id="SSF51556">
    <property type="entry name" value="Metallo-dependent hydrolases"/>
    <property type="match status" value="1"/>
</dbReference>
<comment type="caution">
    <text evidence="2">The sequence shown here is derived from an EMBL/GenBank/DDBJ whole genome shotgun (WGS) entry which is preliminary data.</text>
</comment>
<organism evidence="2 3">
    <name type="scientific">Clostridium oryzae</name>
    <dbReference type="NCBI Taxonomy" id="1450648"/>
    <lineage>
        <taxon>Bacteria</taxon>
        <taxon>Bacillati</taxon>
        <taxon>Bacillota</taxon>
        <taxon>Clostridia</taxon>
        <taxon>Eubacteriales</taxon>
        <taxon>Clostridiaceae</taxon>
        <taxon>Clostridium</taxon>
    </lineage>
</organism>
<name>A0A1V4I3J8_9CLOT</name>
<keyword evidence="3" id="KW-1185">Reference proteome</keyword>
<gene>
    <name evidence="2" type="primary">ade</name>
    <name evidence="2" type="ORF">CLORY_45610</name>
</gene>
<protein>
    <submittedName>
        <fullName evidence="2">Adenine deaminase</fullName>
        <ecNumber evidence="2">3.5.4.2</ecNumber>
    </submittedName>
</protein>
<dbReference type="Gene3D" id="2.30.40.10">
    <property type="entry name" value="Urease, subunit C, domain 1"/>
    <property type="match status" value="1"/>
</dbReference>
<evidence type="ECO:0000313" key="2">
    <source>
        <dbReference type="EMBL" id="OPJ54561.1"/>
    </source>
</evidence>
<dbReference type="Gene3D" id="3.10.310.70">
    <property type="match status" value="1"/>
</dbReference>
<dbReference type="EC" id="3.5.4.2" evidence="2"/>
<dbReference type="InterPro" id="IPR032466">
    <property type="entry name" value="Metal_Hydrolase"/>
</dbReference>
<dbReference type="Gene3D" id="3.20.20.140">
    <property type="entry name" value="Metal-dependent hydrolases"/>
    <property type="match status" value="1"/>
</dbReference>
<dbReference type="Proteomes" id="UP000190080">
    <property type="component" value="Unassembled WGS sequence"/>
</dbReference>
<accession>A0A1V4I3J8</accession>
<dbReference type="InterPro" id="IPR011059">
    <property type="entry name" value="Metal-dep_hydrolase_composite"/>
</dbReference>
<dbReference type="SUPFAM" id="SSF51338">
    <property type="entry name" value="Composite domain of metallo-dependent hydrolases"/>
    <property type="match status" value="1"/>
</dbReference>
<evidence type="ECO:0000259" key="1">
    <source>
        <dbReference type="Pfam" id="PF07969"/>
    </source>
</evidence>
<dbReference type="PANTHER" id="PTHR22642:SF2">
    <property type="entry name" value="PROTEIN LONG AFTER FAR-RED 3"/>
    <property type="match status" value="1"/>
</dbReference>
<proteinExistence type="predicted"/>
<dbReference type="OrthoDB" id="9767366at2"/>
<dbReference type="STRING" id="1450648.CLORY_45610"/>